<proteinExistence type="predicted"/>
<protein>
    <submittedName>
        <fullName evidence="1">Uncharacterized protein</fullName>
    </submittedName>
</protein>
<dbReference type="AlphaFoldDB" id="A0A0F9MWM0"/>
<dbReference type="EMBL" id="LAZR01009272">
    <property type="protein sequence ID" value="KKM73637.1"/>
    <property type="molecule type" value="Genomic_DNA"/>
</dbReference>
<organism evidence="1">
    <name type="scientific">marine sediment metagenome</name>
    <dbReference type="NCBI Taxonomy" id="412755"/>
    <lineage>
        <taxon>unclassified sequences</taxon>
        <taxon>metagenomes</taxon>
        <taxon>ecological metagenomes</taxon>
    </lineage>
</organism>
<name>A0A0F9MWM0_9ZZZZ</name>
<gene>
    <name evidence="1" type="ORF">LCGC14_1408470</name>
</gene>
<sequence>MKLLREDKFLEELNEIRMKENDNPYFHYDEVEEILSKHTHDLPKEKESIGGNPKTAIMKMGELNGYNQCLEDCKKL</sequence>
<evidence type="ECO:0000313" key="1">
    <source>
        <dbReference type="EMBL" id="KKM73637.1"/>
    </source>
</evidence>
<comment type="caution">
    <text evidence="1">The sequence shown here is derived from an EMBL/GenBank/DDBJ whole genome shotgun (WGS) entry which is preliminary data.</text>
</comment>
<accession>A0A0F9MWM0</accession>
<reference evidence="1" key="1">
    <citation type="journal article" date="2015" name="Nature">
        <title>Complex archaea that bridge the gap between prokaryotes and eukaryotes.</title>
        <authorList>
            <person name="Spang A."/>
            <person name="Saw J.H."/>
            <person name="Jorgensen S.L."/>
            <person name="Zaremba-Niedzwiedzka K."/>
            <person name="Martijn J."/>
            <person name="Lind A.E."/>
            <person name="van Eijk R."/>
            <person name="Schleper C."/>
            <person name="Guy L."/>
            <person name="Ettema T.J."/>
        </authorList>
    </citation>
    <scope>NUCLEOTIDE SEQUENCE</scope>
</reference>